<gene>
    <name evidence="3" type="ORF">LSALG_LOCUS23722</name>
</gene>
<dbReference type="AlphaFoldDB" id="A0AA36E5U0"/>
<reference evidence="3" key="1">
    <citation type="submission" date="2023-04" db="EMBL/GenBank/DDBJ databases">
        <authorList>
            <person name="Vijverberg K."/>
            <person name="Xiong W."/>
            <person name="Schranz E."/>
        </authorList>
    </citation>
    <scope>NUCLEOTIDE SEQUENCE</scope>
</reference>
<dbReference type="EMBL" id="OX465081">
    <property type="protein sequence ID" value="CAI9284171.1"/>
    <property type="molecule type" value="Genomic_DNA"/>
</dbReference>
<dbReference type="Proteomes" id="UP001177003">
    <property type="component" value="Chromosome 5"/>
</dbReference>
<feature type="compositionally biased region" description="Basic and acidic residues" evidence="2">
    <location>
        <begin position="36"/>
        <end position="47"/>
    </location>
</feature>
<protein>
    <submittedName>
        <fullName evidence="3">Uncharacterized protein</fullName>
    </submittedName>
</protein>
<organism evidence="3 4">
    <name type="scientific">Lactuca saligna</name>
    <name type="common">Willowleaf lettuce</name>
    <dbReference type="NCBI Taxonomy" id="75948"/>
    <lineage>
        <taxon>Eukaryota</taxon>
        <taxon>Viridiplantae</taxon>
        <taxon>Streptophyta</taxon>
        <taxon>Embryophyta</taxon>
        <taxon>Tracheophyta</taxon>
        <taxon>Spermatophyta</taxon>
        <taxon>Magnoliopsida</taxon>
        <taxon>eudicotyledons</taxon>
        <taxon>Gunneridae</taxon>
        <taxon>Pentapetalae</taxon>
        <taxon>asterids</taxon>
        <taxon>campanulids</taxon>
        <taxon>Asterales</taxon>
        <taxon>Asteraceae</taxon>
        <taxon>Cichorioideae</taxon>
        <taxon>Cichorieae</taxon>
        <taxon>Lactucinae</taxon>
        <taxon>Lactuca</taxon>
    </lineage>
</organism>
<sequence length="130" mass="14478">MDDDQQGVHFCQELVAQGVLEEDPEENPEGGPAMGKDAEEARNELHLSKSPSDLRMVQKGDAYHLRSLEEEITNLKHQIFAAEARVVRAEKRVEVVTQEANELDKLLIHQLDDLVPSSALPMGLDLLLAI</sequence>
<proteinExistence type="predicted"/>
<evidence type="ECO:0000313" key="4">
    <source>
        <dbReference type="Proteomes" id="UP001177003"/>
    </source>
</evidence>
<evidence type="ECO:0000256" key="2">
    <source>
        <dbReference type="SAM" id="MobiDB-lite"/>
    </source>
</evidence>
<keyword evidence="1" id="KW-0175">Coiled coil</keyword>
<feature type="region of interest" description="Disordered" evidence="2">
    <location>
        <begin position="17"/>
        <end position="51"/>
    </location>
</feature>
<feature type="coiled-coil region" evidence="1">
    <location>
        <begin position="65"/>
        <end position="106"/>
    </location>
</feature>
<keyword evidence="4" id="KW-1185">Reference proteome</keyword>
<name>A0AA36E5U0_LACSI</name>
<evidence type="ECO:0000256" key="1">
    <source>
        <dbReference type="SAM" id="Coils"/>
    </source>
</evidence>
<evidence type="ECO:0000313" key="3">
    <source>
        <dbReference type="EMBL" id="CAI9284171.1"/>
    </source>
</evidence>
<accession>A0AA36E5U0</accession>